<sequence length="44" mass="4851">LKMQSTNGTLVKPYNTEIVELNSTVSKSKIFLHIPIASKDCLTS</sequence>
<reference evidence="1" key="1">
    <citation type="submission" date="2017-02" db="UniProtKB">
        <authorList>
            <consortium name="WormBaseParasite"/>
        </authorList>
    </citation>
    <scope>IDENTIFICATION</scope>
</reference>
<accession>A0A0R3QAQ8</accession>
<proteinExistence type="predicted"/>
<organism evidence="1">
    <name type="scientific">Brugia timori</name>
    <dbReference type="NCBI Taxonomy" id="42155"/>
    <lineage>
        <taxon>Eukaryota</taxon>
        <taxon>Metazoa</taxon>
        <taxon>Ecdysozoa</taxon>
        <taxon>Nematoda</taxon>
        <taxon>Chromadorea</taxon>
        <taxon>Rhabditida</taxon>
        <taxon>Spirurina</taxon>
        <taxon>Spiruromorpha</taxon>
        <taxon>Filarioidea</taxon>
        <taxon>Onchocercidae</taxon>
        <taxon>Brugia</taxon>
    </lineage>
</organism>
<evidence type="ECO:0000313" key="1">
    <source>
        <dbReference type="WBParaSite" id="BTMF_0000342701-mRNA-1"/>
    </source>
</evidence>
<dbReference type="AlphaFoldDB" id="A0A0R3QAQ8"/>
<name>A0A0R3QAQ8_9BILA</name>
<dbReference type="WBParaSite" id="BTMF_0000342701-mRNA-1">
    <property type="protein sequence ID" value="BTMF_0000342701-mRNA-1"/>
    <property type="gene ID" value="BTMF_0000342701"/>
</dbReference>
<protein>
    <submittedName>
        <fullName evidence="1">Transposase</fullName>
    </submittedName>
</protein>